<name>A0A8K0TSQ8_9PEZI</name>
<evidence type="ECO:0000256" key="3">
    <source>
        <dbReference type="ARBA" id="ARBA00023204"/>
    </source>
</evidence>
<gene>
    <name evidence="7" type="ORF">B0T11DRAFT_277655</name>
</gene>
<keyword evidence="8" id="KW-1185">Reference proteome</keyword>
<reference evidence="7" key="1">
    <citation type="journal article" date="2021" name="Nat. Commun.">
        <title>Genetic determinants of endophytism in the Arabidopsis root mycobiome.</title>
        <authorList>
            <person name="Mesny F."/>
            <person name="Miyauchi S."/>
            <person name="Thiergart T."/>
            <person name="Pickel B."/>
            <person name="Atanasova L."/>
            <person name="Karlsson M."/>
            <person name="Huettel B."/>
            <person name="Barry K.W."/>
            <person name="Haridas S."/>
            <person name="Chen C."/>
            <person name="Bauer D."/>
            <person name="Andreopoulos W."/>
            <person name="Pangilinan J."/>
            <person name="LaButti K."/>
            <person name="Riley R."/>
            <person name="Lipzen A."/>
            <person name="Clum A."/>
            <person name="Drula E."/>
            <person name="Henrissat B."/>
            <person name="Kohler A."/>
            <person name="Grigoriev I.V."/>
            <person name="Martin F.M."/>
            <person name="Hacquard S."/>
        </authorList>
    </citation>
    <scope>NUCLEOTIDE SEQUENCE</scope>
    <source>
        <strain evidence="7">MPI-CAGE-AT-0016</strain>
    </source>
</reference>
<sequence length="654" mass="72219">MSLISSFLKPLSEMDTNSRKRKANGHAEDGHKVVVKTDPSDEATIDIKTESLDDSAIDDTADDDHPTPSKKARTSSTSSLSSIESLTDLDSETSSPTPSTTPNGDSKGTDNLTPIKLSLGSTATGSAKPKIRRTRLTPAEKLAREAAKEAQRQAREKRKKDNEDKKAVEAVEKSQKKKEREEKKALADAEKQARDQEREAKRAKKEEEERRAKLEKEKKERSQLKLNSFFKRPASTPKKPQPAEDNKPSAAPAAQPNVPVKKEAPAQPGAYDKMFKPFFVKAGMRLATSPFQMDEETRSAKSQILDEYISGRRGDLETKQFDPVVAFALVGPPKPRGIIHEPVKTIVERLRMKTQKAEARGDIQAQEEAQRDARRRLARVPMKSIRFQQDVRPPYLGTTTQVPHDVGLSKMRKVARKSTANVLPLNYDYDSEAEWQEEEGEDLDGDDEDEEDLDDGDDAAELIDDSEAVDMHRFGATGLEPVSTGICWENQKRKGGCETAQHHRMEFILTDGLRHDGSIDPFSSSYWEPEPAPKPKSTVTNAFEQISASSAAAAAAEADKAKGRKPAVHTGLPPGLSDDDLTKIKKTIMSTYEATPAISKLGMLELLKSSGLKGVKVNGKDISRSDVKTVIDVVALRKKKANEVTWSLKPEHAL</sequence>
<evidence type="ECO:0000313" key="8">
    <source>
        <dbReference type="Proteomes" id="UP000813385"/>
    </source>
</evidence>
<dbReference type="PANTHER" id="PTHR15272:SF0">
    <property type="entry name" value="CHROMATIN ASSEMBLY FACTOR 1 SUBUNIT A"/>
    <property type="match status" value="1"/>
</dbReference>
<feature type="region of interest" description="Disordered" evidence="5">
    <location>
        <begin position="557"/>
        <end position="576"/>
    </location>
</feature>
<keyword evidence="4" id="KW-0539">Nucleus</keyword>
<feature type="compositionally biased region" description="Basic and acidic residues" evidence="5">
    <location>
        <begin position="141"/>
        <end position="223"/>
    </location>
</feature>
<dbReference type="GO" id="GO:0033186">
    <property type="term" value="C:CAF-1 complex"/>
    <property type="evidence" value="ECO:0007669"/>
    <property type="project" value="TreeGrafter"/>
</dbReference>
<dbReference type="Pfam" id="PF12253">
    <property type="entry name" value="CAF1A_dimeriz"/>
    <property type="match status" value="1"/>
</dbReference>
<feature type="compositionally biased region" description="Acidic residues" evidence="5">
    <location>
        <begin position="429"/>
        <end position="456"/>
    </location>
</feature>
<keyword evidence="2" id="KW-0227">DNA damage</keyword>
<keyword evidence="3" id="KW-0234">DNA repair</keyword>
<dbReference type="PANTHER" id="PTHR15272">
    <property type="entry name" value="CHROMATIN ASSEMBLY FACTOR 1 SUBUNIT A CAF-1 SUBUNIT A"/>
    <property type="match status" value="1"/>
</dbReference>
<dbReference type="Proteomes" id="UP000813385">
    <property type="component" value="Unassembled WGS sequence"/>
</dbReference>
<feature type="region of interest" description="Disordered" evidence="5">
    <location>
        <begin position="428"/>
        <end position="456"/>
    </location>
</feature>
<feature type="compositionally biased region" description="Acidic residues" evidence="5">
    <location>
        <begin position="52"/>
        <end position="62"/>
    </location>
</feature>
<dbReference type="GO" id="GO:0005634">
    <property type="term" value="C:nucleus"/>
    <property type="evidence" value="ECO:0007669"/>
    <property type="project" value="UniProtKB-SubCell"/>
</dbReference>
<evidence type="ECO:0000256" key="5">
    <source>
        <dbReference type="SAM" id="MobiDB-lite"/>
    </source>
</evidence>
<dbReference type="InterPro" id="IPR022043">
    <property type="entry name" value="CAF1A_DD"/>
</dbReference>
<protein>
    <submittedName>
        <fullName evidence="7">Chromatin assembly factor 1 subunit A-domain-containing protein</fullName>
    </submittedName>
</protein>
<feature type="compositionally biased region" description="Low complexity" evidence="5">
    <location>
        <begin position="74"/>
        <end position="101"/>
    </location>
</feature>
<evidence type="ECO:0000313" key="7">
    <source>
        <dbReference type="EMBL" id="KAH7368797.1"/>
    </source>
</evidence>
<dbReference type="OrthoDB" id="79480at2759"/>
<comment type="subcellular location">
    <subcellularLocation>
        <location evidence="1">Nucleus</location>
    </subcellularLocation>
</comment>
<feature type="region of interest" description="Disordered" evidence="5">
    <location>
        <begin position="1"/>
        <end position="269"/>
    </location>
</feature>
<dbReference type="GO" id="GO:0006281">
    <property type="term" value="P:DNA repair"/>
    <property type="evidence" value="ECO:0007669"/>
    <property type="project" value="UniProtKB-KW"/>
</dbReference>
<evidence type="ECO:0000259" key="6">
    <source>
        <dbReference type="Pfam" id="PF12253"/>
    </source>
</evidence>
<feature type="domain" description="Chromatin assembly factor 1 subunit A dimerization" evidence="6">
    <location>
        <begin position="383"/>
        <end position="458"/>
    </location>
</feature>
<dbReference type="GO" id="GO:0006334">
    <property type="term" value="P:nucleosome assembly"/>
    <property type="evidence" value="ECO:0007669"/>
    <property type="project" value="TreeGrafter"/>
</dbReference>
<feature type="compositionally biased region" description="Polar residues" evidence="5">
    <location>
        <begin position="102"/>
        <end position="112"/>
    </location>
</feature>
<evidence type="ECO:0000256" key="2">
    <source>
        <dbReference type="ARBA" id="ARBA00022763"/>
    </source>
</evidence>
<evidence type="ECO:0000256" key="1">
    <source>
        <dbReference type="ARBA" id="ARBA00004123"/>
    </source>
</evidence>
<evidence type="ECO:0000256" key="4">
    <source>
        <dbReference type="ARBA" id="ARBA00023242"/>
    </source>
</evidence>
<dbReference type="AlphaFoldDB" id="A0A8K0TSQ8"/>
<comment type="caution">
    <text evidence="7">The sequence shown here is derived from an EMBL/GenBank/DDBJ whole genome shotgun (WGS) entry which is preliminary data.</text>
</comment>
<accession>A0A8K0TSQ8</accession>
<organism evidence="7 8">
    <name type="scientific">Plectosphaerella cucumerina</name>
    <dbReference type="NCBI Taxonomy" id="40658"/>
    <lineage>
        <taxon>Eukaryota</taxon>
        <taxon>Fungi</taxon>
        <taxon>Dikarya</taxon>
        <taxon>Ascomycota</taxon>
        <taxon>Pezizomycotina</taxon>
        <taxon>Sordariomycetes</taxon>
        <taxon>Hypocreomycetidae</taxon>
        <taxon>Glomerellales</taxon>
        <taxon>Plectosphaerellaceae</taxon>
        <taxon>Plectosphaerella</taxon>
    </lineage>
</organism>
<dbReference type="EMBL" id="JAGPXD010000002">
    <property type="protein sequence ID" value="KAH7368797.1"/>
    <property type="molecule type" value="Genomic_DNA"/>
</dbReference>
<proteinExistence type="predicted"/>